<dbReference type="Proteomes" id="UP000290819">
    <property type="component" value="Unassembled WGS sequence"/>
</dbReference>
<proteinExistence type="predicted"/>
<feature type="region of interest" description="Disordered" evidence="1">
    <location>
        <begin position="48"/>
        <end position="70"/>
    </location>
</feature>
<evidence type="ECO:0000313" key="2">
    <source>
        <dbReference type="EMBL" id="RXT50201.1"/>
    </source>
</evidence>
<evidence type="ECO:0000313" key="3">
    <source>
        <dbReference type="Proteomes" id="UP000290819"/>
    </source>
</evidence>
<sequence>MQQRDARKNYIGLVSDTTEDKHLAHSAARSRPRVMSYLVGRLAAVLKRPRPRLDARSSPGKDSVKSGRIG</sequence>
<reference evidence="2 3" key="1">
    <citation type="submission" date="2017-03" db="EMBL/GenBank/DDBJ databases">
        <authorList>
            <person name="Safronova V.I."/>
            <person name="Sazanova A.L."/>
            <person name="Chirak E.R."/>
        </authorList>
    </citation>
    <scope>NUCLEOTIDE SEQUENCE [LARGE SCALE GENOMIC DNA]</scope>
    <source>
        <strain evidence="2 3">Opo-243</strain>
    </source>
</reference>
<gene>
    <name evidence="2" type="ORF">B5V03_09215</name>
</gene>
<dbReference type="OrthoDB" id="8244097at2"/>
<protein>
    <submittedName>
        <fullName evidence="2">Uncharacterized protein</fullName>
    </submittedName>
</protein>
<keyword evidence="3" id="KW-1185">Reference proteome</keyword>
<evidence type="ECO:0000256" key="1">
    <source>
        <dbReference type="SAM" id="MobiDB-lite"/>
    </source>
</evidence>
<organism evidence="2 3">
    <name type="scientific">Bradyrhizobium betae</name>
    <dbReference type="NCBI Taxonomy" id="244734"/>
    <lineage>
        <taxon>Bacteria</taxon>
        <taxon>Pseudomonadati</taxon>
        <taxon>Pseudomonadota</taxon>
        <taxon>Alphaproteobacteria</taxon>
        <taxon>Hyphomicrobiales</taxon>
        <taxon>Nitrobacteraceae</taxon>
        <taxon>Bradyrhizobium</taxon>
    </lineage>
</organism>
<name>A0A4Q1VDK6_9BRAD</name>
<dbReference type="EMBL" id="MZXW01000015">
    <property type="protein sequence ID" value="RXT50201.1"/>
    <property type="molecule type" value="Genomic_DNA"/>
</dbReference>
<comment type="caution">
    <text evidence="2">The sequence shown here is derived from an EMBL/GenBank/DDBJ whole genome shotgun (WGS) entry which is preliminary data.</text>
</comment>
<dbReference type="AlphaFoldDB" id="A0A4Q1VDK6"/>
<accession>A0A4Q1VDK6</accession>